<dbReference type="GO" id="GO:0071978">
    <property type="term" value="P:bacterial-type flagellum-dependent swarming motility"/>
    <property type="evidence" value="ECO:0007669"/>
    <property type="project" value="TreeGrafter"/>
</dbReference>
<dbReference type="InterPro" id="IPR036429">
    <property type="entry name" value="SpoA-like_sf"/>
</dbReference>
<keyword evidence="8" id="KW-0472">Membrane</keyword>
<evidence type="ECO:0000256" key="2">
    <source>
        <dbReference type="ARBA" id="ARBA00004202"/>
    </source>
</evidence>
<keyword evidence="12" id="KW-0282">Flagellum</keyword>
<keyword evidence="9" id="KW-0975">Bacterial flagellum</keyword>
<gene>
    <name evidence="12" type="ordered locus">B488_01840</name>
</gene>
<evidence type="ECO:0000256" key="4">
    <source>
        <dbReference type="ARBA" id="ARBA00021898"/>
    </source>
</evidence>
<dbReference type="Pfam" id="PF01052">
    <property type="entry name" value="FliMN_C"/>
    <property type="match status" value="1"/>
</dbReference>
<keyword evidence="7" id="KW-0283">Flagellar rotation</keyword>
<dbReference type="EMBL" id="CP003789">
    <property type="protein sequence ID" value="AGA64177.1"/>
    <property type="molecule type" value="Genomic_DNA"/>
</dbReference>
<feature type="domain" description="Flagellar motor switch protein FliN-like C-terminal" evidence="11">
    <location>
        <begin position="234"/>
        <end position="304"/>
    </location>
</feature>
<evidence type="ECO:0000256" key="1">
    <source>
        <dbReference type="ARBA" id="ARBA00004117"/>
    </source>
</evidence>
<dbReference type="Gene3D" id="2.30.330.10">
    <property type="entry name" value="SpoA-like"/>
    <property type="match status" value="1"/>
</dbReference>
<accession>L0ET96</accession>
<dbReference type="HOGENOM" id="CLU_879623_0_0_5"/>
<keyword evidence="5" id="KW-1003">Cell membrane</keyword>
<dbReference type="eggNOG" id="COG1868">
    <property type="taxonomic scope" value="Bacteria"/>
</dbReference>
<dbReference type="Gene3D" id="3.40.1550.10">
    <property type="entry name" value="CheC-like"/>
    <property type="match status" value="1"/>
</dbReference>
<evidence type="ECO:0000259" key="11">
    <source>
        <dbReference type="Pfam" id="PF01052"/>
    </source>
</evidence>
<evidence type="ECO:0000256" key="7">
    <source>
        <dbReference type="ARBA" id="ARBA00022779"/>
    </source>
</evidence>
<reference evidence="12 13" key="1">
    <citation type="journal article" date="2012" name="Stand. Genomic Sci.">
        <title>Complete genome sequence of Liberibacter crescens BT-1.</title>
        <authorList>
            <person name="Leonard M.T."/>
            <person name="Fagen J.R."/>
            <person name="Davis-Richardson A.G."/>
            <person name="Davis M.J."/>
            <person name="Triplett E.W."/>
        </authorList>
    </citation>
    <scope>NUCLEOTIDE SEQUENCE [LARGE SCALE GENOMIC DNA]</scope>
    <source>
        <strain evidence="12 13">BT-1</strain>
    </source>
</reference>
<dbReference type="GO" id="GO:0009425">
    <property type="term" value="C:bacterial-type flagellum basal body"/>
    <property type="evidence" value="ECO:0007669"/>
    <property type="project" value="UniProtKB-SubCell"/>
</dbReference>
<proteinExistence type="inferred from homology"/>
<sequence length="315" mass="35827">MHRKNSCNDVISVSPILLARLTGKIGDKKIIEKKSLEFGQLYKHYLPKVLKKETDIHIELAYIGYKSGKFHELISFLEGNFSLCTVSQPNCFSYLMIACGNHFIIALLEKLLSAEQSTIETLPNRPLSIIETDLAKLILNKMSSVLSLCTSQLTDLKYHFEGSATFKDLIQKENQEHNEFSAAINMEIILDGIRTPFILIIPQEKLLKISLTSFNSNQQKINHKTKLSNQFIKQVNQLDVYIEARIELQTITPRNILHLSVGDVIPFMDKDDVSVIINANGKEIYSCELGRTGDNYTVRIKNKISLDEKTRQLLL</sequence>
<dbReference type="STRING" id="1215343.B488_01840"/>
<evidence type="ECO:0000313" key="12">
    <source>
        <dbReference type="EMBL" id="AGA64177.1"/>
    </source>
</evidence>
<evidence type="ECO:0000256" key="6">
    <source>
        <dbReference type="ARBA" id="ARBA00022500"/>
    </source>
</evidence>
<comment type="similarity">
    <text evidence="3">Belongs to the FliM family.</text>
</comment>
<keyword evidence="12" id="KW-0969">Cilium</keyword>
<dbReference type="InterPro" id="IPR001543">
    <property type="entry name" value="FliN-like_C"/>
</dbReference>
<dbReference type="KEGG" id="lcc:B488_01840"/>
<evidence type="ECO:0000256" key="8">
    <source>
        <dbReference type="ARBA" id="ARBA00023136"/>
    </source>
</evidence>
<dbReference type="AlphaFoldDB" id="L0ET96"/>
<evidence type="ECO:0000256" key="10">
    <source>
        <dbReference type="ARBA" id="ARBA00025044"/>
    </source>
</evidence>
<keyword evidence="13" id="KW-1185">Reference proteome</keyword>
<name>L0ET96_LIBCB</name>
<dbReference type="InterPro" id="IPR028976">
    <property type="entry name" value="CheC-like_sf"/>
</dbReference>
<dbReference type="Proteomes" id="UP000010799">
    <property type="component" value="Chromosome"/>
</dbReference>
<keyword evidence="12" id="KW-0966">Cell projection</keyword>
<comment type="subcellular location">
    <subcellularLocation>
        <location evidence="1">Bacterial flagellum basal body</location>
    </subcellularLocation>
    <subcellularLocation>
        <location evidence="2">Cell membrane</location>
        <topology evidence="2">Peripheral membrane protein</topology>
    </subcellularLocation>
</comment>
<evidence type="ECO:0000313" key="13">
    <source>
        <dbReference type="Proteomes" id="UP000010799"/>
    </source>
</evidence>
<evidence type="ECO:0000256" key="5">
    <source>
        <dbReference type="ARBA" id="ARBA00022475"/>
    </source>
</evidence>
<keyword evidence="6" id="KW-0145">Chemotaxis</keyword>
<comment type="function">
    <text evidence="10">FliM is one of three proteins (FliG, FliN, FliM) that forms the rotor-mounted switch complex (C ring), located at the base of the basal body. This complex interacts with the CheY and CheZ chemotaxis proteins, in addition to contacting components of the motor that determine the direction of flagellar rotation.</text>
</comment>
<evidence type="ECO:0000256" key="3">
    <source>
        <dbReference type="ARBA" id="ARBA00011049"/>
    </source>
</evidence>
<evidence type="ECO:0000256" key="9">
    <source>
        <dbReference type="ARBA" id="ARBA00023143"/>
    </source>
</evidence>
<organism evidence="12 13">
    <name type="scientific">Liberibacter crescens (strain BT-1)</name>
    <dbReference type="NCBI Taxonomy" id="1215343"/>
    <lineage>
        <taxon>Bacteria</taxon>
        <taxon>Pseudomonadati</taxon>
        <taxon>Pseudomonadota</taxon>
        <taxon>Alphaproteobacteria</taxon>
        <taxon>Hyphomicrobiales</taxon>
        <taxon>Rhizobiaceae</taxon>
        <taxon>Liberibacter</taxon>
    </lineage>
</organism>
<dbReference type="SUPFAM" id="SSF101801">
    <property type="entry name" value="Surface presentation of antigens (SPOA)"/>
    <property type="match status" value="1"/>
</dbReference>
<dbReference type="GO" id="GO:0005886">
    <property type="term" value="C:plasma membrane"/>
    <property type="evidence" value="ECO:0007669"/>
    <property type="project" value="UniProtKB-SubCell"/>
</dbReference>
<protein>
    <recommendedName>
        <fullName evidence="4">Flagellar motor switch protein FliM</fullName>
    </recommendedName>
</protein>
<dbReference type="PANTHER" id="PTHR30034:SF6">
    <property type="entry name" value="YOP PROTEINS TRANSLOCATION PROTEIN Q"/>
    <property type="match status" value="1"/>
</dbReference>
<dbReference type="PANTHER" id="PTHR30034">
    <property type="entry name" value="FLAGELLAR MOTOR SWITCH PROTEIN FLIM"/>
    <property type="match status" value="1"/>
</dbReference>
<dbReference type="GO" id="GO:0050918">
    <property type="term" value="P:positive chemotaxis"/>
    <property type="evidence" value="ECO:0007669"/>
    <property type="project" value="TreeGrafter"/>
</dbReference>